<proteinExistence type="predicted"/>
<comment type="caution">
    <text evidence="1">The sequence shown here is derived from an EMBL/GenBank/DDBJ whole genome shotgun (WGS) entry which is preliminary data.</text>
</comment>
<gene>
    <name evidence="1" type="ORF">EDD27_7855</name>
</gene>
<organism evidence="1 2">
    <name type="scientific">Nonomuraea polychroma</name>
    <dbReference type="NCBI Taxonomy" id="46176"/>
    <lineage>
        <taxon>Bacteria</taxon>
        <taxon>Bacillati</taxon>
        <taxon>Actinomycetota</taxon>
        <taxon>Actinomycetes</taxon>
        <taxon>Streptosporangiales</taxon>
        <taxon>Streptosporangiaceae</taxon>
        <taxon>Nonomuraea</taxon>
    </lineage>
</organism>
<name>A0A438MHN5_9ACTN</name>
<accession>A0A438MHN5</accession>
<reference evidence="1 2" key="1">
    <citation type="submission" date="2019-01" db="EMBL/GenBank/DDBJ databases">
        <title>Sequencing the genomes of 1000 actinobacteria strains.</title>
        <authorList>
            <person name="Klenk H.-P."/>
        </authorList>
    </citation>
    <scope>NUCLEOTIDE SEQUENCE [LARGE SCALE GENOMIC DNA]</scope>
    <source>
        <strain evidence="1 2">DSM 43925</strain>
    </source>
</reference>
<sequence length="36" mass="3881">MNYGPEAVNAVQSARVMAYMRAGEPSLPGDQRQTGK</sequence>
<protein>
    <submittedName>
        <fullName evidence="1">Uncharacterized protein</fullName>
    </submittedName>
</protein>
<evidence type="ECO:0000313" key="2">
    <source>
        <dbReference type="Proteomes" id="UP000284824"/>
    </source>
</evidence>
<dbReference type="Proteomes" id="UP000284824">
    <property type="component" value="Unassembled WGS sequence"/>
</dbReference>
<dbReference type="EMBL" id="SAUN01000001">
    <property type="protein sequence ID" value="RVX45078.1"/>
    <property type="molecule type" value="Genomic_DNA"/>
</dbReference>
<keyword evidence="2" id="KW-1185">Reference proteome</keyword>
<evidence type="ECO:0000313" key="1">
    <source>
        <dbReference type="EMBL" id="RVX45078.1"/>
    </source>
</evidence>
<dbReference type="AlphaFoldDB" id="A0A438MHN5"/>